<dbReference type="EMBL" id="JBGCBD010000001">
    <property type="protein sequence ID" value="MEY9809839.1"/>
    <property type="molecule type" value="Genomic_DNA"/>
</dbReference>
<reference evidence="1" key="1">
    <citation type="submission" date="2024-07" db="EMBL/GenBank/DDBJ databases">
        <title>Genome sequencing of plant associated microbes to promote plant fitness in Sorghum bicolor and Oryza sativa.</title>
        <authorList>
            <person name="Coleman-Derr D."/>
        </authorList>
    </citation>
    <scope>NUCLEOTIDE SEQUENCE</scope>
    <source>
        <strain evidence="1">SAI-173</strain>
    </source>
</reference>
<evidence type="ECO:0000313" key="1">
    <source>
        <dbReference type="EMBL" id="MEY9809839.1"/>
    </source>
</evidence>
<organism evidence="1 2">
    <name type="scientific">Streptomyces albogriseolus</name>
    <dbReference type="NCBI Taxonomy" id="1887"/>
    <lineage>
        <taxon>Bacteria</taxon>
        <taxon>Bacillati</taxon>
        <taxon>Actinomycetota</taxon>
        <taxon>Actinomycetes</taxon>
        <taxon>Kitasatosporales</taxon>
        <taxon>Streptomycetaceae</taxon>
        <taxon>Streptomyces</taxon>
        <taxon>Streptomyces albogriseolus group</taxon>
    </lineage>
</organism>
<name>A0ACC6UEE9_STRAO</name>
<keyword evidence="2" id="KW-1185">Reference proteome</keyword>
<proteinExistence type="predicted"/>
<gene>
    <name evidence="1" type="ORF">RKD21_000096</name>
</gene>
<accession>A0ACC6UEE9</accession>
<comment type="caution">
    <text evidence="1">The sequence shown here is derived from an EMBL/GenBank/DDBJ whole genome shotgun (WGS) entry which is preliminary data.</text>
</comment>
<evidence type="ECO:0000313" key="2">
    <source>
        <dbReference type="Proteomes" id="UP001565447"/>
    </source>
</evidence>
<sequence>MNGPWYRCFAPRPRAAVRLLCFPYGGGSASAYRDWPALLPGSVEVHAAQYPGHADRIAEPLHTGLHALADAAAADAAPLTGGPFALYGHSLGALVAYEVALRLQAAGRAPVRLVVSGMPPPHRVRPGSVHRADDAGLLAELRRLGGLPDEVLAHPDLLDLALRTARADYALGETYRQRHGPRLAVPVTVHRAVSDPELTAGEASAWAAVTDGPVRERTFPGGHFHLLDDPAPVLLDLVTDLAADGRQRRVSPPAAPVATVDRDRSAPSPNSGRPT</sequence>
<protein>
    <submittedName>
        <fullName evidence="1">Pyochelin biosynthetic protein PchC</fullName>
    </submittedName>
</protein>
<dbReference type="Proteomes" id="UP001565447">
    <property type="component" value="Unassembled WGS sequence"/>
</dbReference>